<gene>
    <name evidence="1" type="ORF">M422DRAFT_37218</name>
</gene>
<sequence length="258" mass="29145">MERRTRFREPLILQAISPNFVFYDRYTGEVVEFSFPIYDPDSREHGERVLPVKVKDYHAYRCQNYECWCGLYSPGVPCWVEMYTRNGLWYYRCDVCGLHAILSVPSDPTTIQGRPKSRVIRQGPLGLGVTVQRKRSSLGRFQSNPKNLLITPPRASAARSVSPASSYAILHSLIGPTRPKVPEPAVTSVNSALPSPSSSILEGYIRAPSLPVAGPSSMTDSKSDFDDLKLQCDNCDRYIPFDMYDSHCRWCRNVSVEL</sequence>
<reference evidence="1 2" key="1">
    <citation type="submission" date="2014-06" db="EMBL/GenBank/DDBJ databases">
        <title>Evolutionary Origins and Diversification of the Mycorrhizal Mutualists.</title>
        <authorList>
            <consortium name="DOE Joint Genome Institute"/>
            <consortium name="Mycorrhizal Genomics Consortium"/>
            <person name="Kohler A."/>
            <person name="Kuo A."/>
            <person name="Nagy L.G."/>
            <person name="Floudas D."/>
            <person name="Copeland A."/>
            <person name="Barry K.W."/>
            <person name="Cichocki N."/>
            <person name="Veneault-Fourrey C."/>
            <person name="LaButti K."/>
            <person name="Lindquist E.A."/>
            <person name="Lipzen A."/>
            <person name="Lundell T."/>
            <person name="Morin E."/>
            <person name="Murat C."/>
            <person name="Riley R."/>
            <person name="Ohm R."/>
            <person name="Sun H."/>
            <person name="Tunlid A."/>
            <person name="Henrissat B."/>
            <person name="Grigoriev I.V."/>
            <person name="Hibbett D.S."/>
            <person name="Martin F."/>
        </authorList>
    </citation>
    <scope>NUCLEOTIDE SEQUENCE [LARGE SCALE GENOMIC DNA]</scope>
    <source>
        <strain evidence="1 2">SS14</strain>
    </source>
</reference>
<name>A0A0C9UTV6_SPHS4</name>
<dbReference type="AlphaFoldDB" id="A0A0C9UTV6"/>
<evidence type="ECO:0000313" key="2">
    <source>
        <dbReference type="Proteomes" id="UP000054279"/>
    </source>
</evidence>
<dbReference type="HOGENOM" id="CLU_054440_0_0_1"/>
<proteinExistence type="predicted"/>
<protein>
    <submittedName>
        <fullName evidence="1">Uncharacterized protein</fullName>
    </submittedName>
</protein>
<evidence type="ECO:0000313" key="1">
    <source>
        <dbReference type="EMBL" id="KIJ28746.1"/>
    </source>
</evidence>
<keyword evidence="2" id="KW-1185">Reference proteome</keyword>
<accession>A0A0C9UTV6</accession>
<organism evidence="1 2">
    <name type="scientific">Sphaerobolus stellatus (strain SS14)</name>
    <dbReference type="NCBI Taxonomy" id="990650"/>
    <lineage>
        <taxon>Eukaryota</taxon>
        <taxon>Fungi</taxon>
        <taxon>Dikarya</taxon>
        <taxon>Basidiomycota</taxon>
        <taxon>Agaricomycotina</taxon>
        <taxon>Agaricomycetes</taxon>
        <taxon>Phallomycetidae</taxon>
        <taxon>Geastrales</taxon>
        <taxon>Sphaerobolaceae</taxon>
        <taxon>Sphaerobolus</taxon>
    </lineage>
</organism>
<dbReference type="Proteomes" id="UP000054279">
    <property type="component" value="Unassembled WGS sequence"/>
</dbReference>
<dbReference type="EMBL" id="KN837299">
    <property type="protein sequence ID" value="KIJ28746.1"/>
    <property type="molecule type" value="Genomic_DNA"/>
</dbReference>